<keyword evidence="1" id="KW-0812">Transmembrane</keyword>
<dbReference type="OrthoDB" id="3038990at2759"/>
<dbReference type="Pfam" id="PF20151">
    <property type="entry name" value="DUF6533"/>
    <property type="match status" value="1"/>
</dbReference>
<dbReference type="STRING" id="436010.A0A165ZCU3"/>
<protein>
    <recommendedName>
        <fullName evidence="2">DUF6533 domain-containing protein</fullName>
    </recommendedName>
</protein>
<dbReference type="InterPro" id="IPR045340">
    <property type="entry name" value="DUF6533"/>
</dbReference>
<keyword evidence="1" id="KW-0472">Membrane</keyword>
<evidence type="ECO:0000313" key="4">
    <source>
        <dbReference type="Proteomes" id="UP000076532"/>
    </source>
</evidence>
<evidence type="ECO:0000313" key="3">
    <source>
        <dbReference type="EMBL" id="KZP10449.1"/>
    </source>
</evidence>
<organism evidence="3 4">
    <name type="scientific">Athelia psychrophila</name>
    <dbReference type="NCBI Taxonomy" id="1759441"/>
    <lineage>
        <taxon>Eukaryota</taxon>
        <taxon>Fungi</taxon>
        <taxon>Dikarya</taxon>
        <taxon>Basidiomycota</taxon>
        <taxon>Agaricomycotina</taxon>
        <taxon>Agaricomycetes</taxon>
        <taxon>Agaricomycetidae</taxon>
        <taxon>Atheliales</taxon>
        <taxon>Atheliaceae</taxon>
        <taxon>Athelia</taxon>
    </lineage>
</organism>
<feature type="transmembrane region" description="Helical" evidence="1">
    <location>
        <begin position="55"/>
        <end position="77"/>
    </location>
</feature>
<keyword evidence="4" id="KW-1185">Reference proteome</keyword>
<evidence type="ECO:0000256" key="1">
    <source>
        <dbReference type="SAM" id="Phobius"/>
    </source>
</evidence>
<keyword evidence="1" id="KW-1133">Transmembrane helix</keyword>
<reference evidence="3 4" key="1">
    <citation type="journal article" date="2016" name="Mol. Biol. Evol.">
        <title>Comparative Genomics of Early-Diverging Mushroom-Forming Fungi Provides Insights into the Origins of Lignocellulose Decay Capabilities.</title>
        <authorList>
            <person name="Nagy L.G."/>
            <person name="Riley R."/>
            <person name="Tritt A."/>
            <person name="Adam C."/>
            <person name="Daum C."/>
            <person name="Floudas D."/>
            <person name="Sun H."/>
            <person name="Yadav J.S."/>
            <person name="Pangilinan J."/>
            <person name="Larsson K.H."/>
            <person name="Matsuura K."/>
            <person name="Barry K."/>
            <person name="Labutti K."/>
            <person name="Kuo R."/>
            <person name="Ohm R.A."/>
            <person name="Bhattacharya S.S."/>
            <person name="Shirouzu T."/>
            <person name="Yoshinaga Y."/>
            <person name="Martin F.M."/>
            <person name="Grigoriev I.V."/>
            <person name="Hibbett D.S."/>
        </authorList>
    </citation>
    <scope>NUCLEOTIDE SEQUENCE [LARGE SCALE GENOMIC DNA]</scope>
    <source>
        <strain evidence="3 4">CBS 109695</strain>
    </source>
</reference>
<dbReference type="AlphaFoldDB" id="A0A165ZCU3"/>
<feature type="transmembrane region" description="Helical" evidence="1">
    <location>
        <begin position="21"/>
        <end position="43"/>
    </location>
</feature>
<accession>A0A165ZCU3</accession>
<proteinExistence type="predicted"/>
<sequence length="306" mass="33295">MVSPPTPDPITLLKDSIPLEYFNAAIFTVLAWDILICFTEELGVAATCGFSVSSVAYFASRIGVMLWSMLILVMQVAPVAHCEVLWCILMTVAIIAGSASSLLFVIRVCAVYEKSKPVTLFFGIFWLAVPAVSSLVAISAHVSHTFPGSEKCNITGTSSYTSICQWVKAAFDTSVFIAITMRIISYSKADRASKPSSWHSLRGAGLPRIYRDLLHGGLLFYFVTIGVTLMGALAMLFSINMIDRLGLTQPQLAVESVVACRVFRRMVLDSRKPDRGLRQVSENISLTAVSAGSTDIGLSQNTDFDK</sequence>
<feature type="transmembrane region" description="Helical" evidence="1">
    <location>
        <begin position="218"/>
        <end position="239"/>
    </location>
</feature>
<feature type="transmembrane region" description="Helical" evidence="1">
    <location>
        <begin position="83"/>
        <end position="106"/>
    </location>
</feature>
<name>A0A165ZCU3_9AGAM</name>
<evidence type="ECO:0000259" key="2">
    <source>
        <dbReference type="Pfam" id="PF20151"/>
    </source>
</evidence>
<dbReference type="EMBL" id="KV417679">
    <property type="protein sequence ID" value="KZP10449.1"/>
    <property type="molecule type" value="Genomic_DNA"/>
</dbReference>
<gene>
    <name evidence="3" type="ORF">FIBSPDRAFT_963061</name>
</gene>
<dbReference type="Proteomes" id="UP000076532">
    <property type="component" value="Unassembled WGS sequence"/>
</dbReference>
<feature type="transmembrane region" description="Helical" evidence="1">
    <location>
        <begin position="118"/>
        <end position="140"/>
    </location>
</feature>
<feature type="domain" description="DUF6533" evidence="2">
    <location>
        <begin position="21"/>
        <end position="66"/>
    </location>
</feature>